<feature type="signal peptide" evidence="1">
    <location>
        <begin position="1"/>
        <end position="20"/>
    </location>
</feature>
<comment type="caution">
    <text evidence="2">The sequence shown here is derived from an EMBL/GenBank/DDBJ whole genome shotgun (WGS) entry which is preliminary data.</text>
</comment>
<keyword evidence="3" id="KW-1185">Reference proteome</keyword>
<keyword evidence="1" id="KW-0732">Signal</keyword>
<evidence type="ECO:0000256" key="1">
    <source>
        <dbReference type="SAM" id="SignalP"/>
    </source>
</evidence>
<sequence>MKKYMVISLVFLIASIDGHAQDTKIIHVYVALCDNVNQGIVPVSRSLGNGQNPKTNLYWGALYGVKTHFKRSGDWEYLGSLLNGNPKILERVLFKHRETGTYLLADAYDGSEIKQATIDFLKAASGKDQEKLILDKQGLYFGGGADLVAYVGHDGLMEFELDIELEPDDDAKRDAIVLACFSKDYFKPYIKNTGANPLVWSTGLMSPEAYTLKQAIDGWISGETDAQIRERAAAAYHQYQKCGMRGARRLLVTGY</sequence>
<reference evidence="3" key="1">
    <citation type="journal article" date="2019" name="Int. J. Syst. Evol. Microbiol.">
        <title>The Global Catalogue of Microorganisms (GCM) 10K type strain sequencing project: providing services to taxonomists for standard genome sequencing and annotation.</title>
        <authorList>
            <consortium name="The Broad Institute Genomics Platform"/>
            <consortium name="The Broad Institute Genome Sequencing Center for Infectious Disease"/>
            <person name="Wu L."/>
            <person name="Ma J."/>
        </authorList>
    </citation>
    <scope>NUCLEOTIDE SEQUENCE [LARGE SCALE GENOMIC DNA]</scope>
    <source>
        <strain evidence="3">CCUG 62952</strain>
    </source>
</reference>
<dbReference type="EMBL" id="JBHTJH010000017">
    <property type="protein sequence ID" value="MFD0863502.1"/>
    <property type="molecule type" value="Genomic_DNA"/>
</dbReference>
<evidence type="ECO:0000313" key="3">
    <source>
        <dbReference type="Proteomes" id="UP001596978"/>
    </source>
</evidence>
<dbReference type="Proteomes" id="UP001596978">
    <property type="component" value="Unassembled WGS sequence"/>
</dbReference>
<organism evidence="2 3">
    <name type="scientific">Sungkyunkwania multivorans</name>
    <dbReference type="NCBI Taxonomy" id="1173618"/>
    <lineage>
        <taxon>Bacteria</taxon>
        <taxon>Pseudomonadati</taxon>
        <taxon>Bacteroidota</taxon>
        <taxon>Flavobacteriia</taxon>
        <taxon>Flavobacteriales</taxon>
        <taxon>Flavobacteriaceae</taxon>
        <taxon>Sungkyunkwania</taxon>
    </lineage>
</organism>
<dbReference type="RefSeq" id="WP_386409602.1">
    <property type="nucleotide sequence ID" value="NZ_JBHTJH010000017.1"/>
</dbReference>
<feature type="chain" id="PRO_5046832993" evidence="1">
    <location>
        <begin position="21"/>
        <end position="255"/>
    </location>
</feature>
<gene>
    <name evidence="2" type="ORF">ACFQ1M_14900</name>
</gene>
<evidence type="ECO:0000313" key="2">
    <source>
        <dbReference type="EMBL" id="MFD0863502.1"/>
    </source>
</evidence>
<name>A0ABW3D242_9FLAO</name>
<protein>
    <submittedName>
        <fullName evidence="2">Uncharacterized protein</fullName>
    </submittedName>
</protein>
<proteinExistence type="predicted"/>
<accession>A0ABW3D242</accession>